<proteinExistence type="predicted"/>
<protein>
    <submittedName>
        <fullName evidence="2">Uncharacterized protein</fullName>
    </submittedName>
</protein>
<evidence type="ECO:0000313" key="3">
    <source>
        <dbReference type="Proteomes" id="UP000886998"/>
    </source>
</evidence>
<accession>A0A8X6XB50</accession>
<dbReference type="EMBL" id="BMAV01007518">
    <property type="protein sequence ID" value="GFY50482.1"/>
    <property type="molecule type" value="Genomic_DNA"/>
</dbReference>
<organism evidence="2 3">
    <name type="scientific">Trichonephila inaurata madagascariensis</name>
    <dbReference type="NCBI Taxonomy" id="2747483"/>
    <lineage>
        <taxon>Eukaryota</taxon>
        <taxon>Metazoa</taxon>
        <taxon>Ecdysozoa</taxon>
        <taxon>Arthropoda</taxon>
        <taxon>Chelicerata</taxon>
        <taxon>Arachnida</taxon>
        <taxon>Araneae</taxon>
        <taxon>Araneomorphae</taxon>
        <taxon>Entelegynae</taxon>
        <taxon>Araneoidea</taxon>
        <taxon>Nephilidae</taxon>
        <taxon>Trichonephila</taxon>
        <taxon>Trichonephila inaurata</taxon>
    </lineage>
</organism>
<name>A0A8X6XB50_9ARAC</name>
<evidence type="ECO:0000313" key="2">
    <source>
        <dbReference type="EMBL" id="GFY50482.1"/>
    </source>
</evidence>
<comment type="caution">
    <text evidence="2">The sequence shown here is derived from an EMBL/GenBank/DDBJ whole genome shotgun (WGS) entry which is preliminary data.</text>
</comment>
<evidence type="ECO:0000256" key="1">
    <source>
        <dbReference type="SAM" id="MobiDB-lite"/>
    </source>
</evidence>
<reference evidence="2" key="1">
    <citation type="submission" date="2020-08" db="EMBL/GenBank/DDBJ databases">
        <title>Multicomponent nature underlies the extraordinary mechanical properties of spider dragline silk.</title>
        <authorList>
            <person name="Kono N."/>
            <person name="Nakamura H."/>
            <person name="Mori M."/>
            <person name="Yoshida Y."/>
            <person name="Ohtoshi R."/>
            <person name="Malay A.D."/>
            <person name="Moran D.A.P."/>
            <person name="Tomita M."/>
            <person name="Numata K."/>
            <person name="Arakawa K."/>
        </authorList>
    </citation>
    <scope>NUCLEOTIDE SEQUENCE</scope>
</reference>
<gene>
    <name evidence="2" type="ORF">TNIN_271571</name>
</gene>
<sequence>MDEISYKQIVHSARIDDESRKQNVNSKLVETLDKKANEISSETDLYEQTPAKVLQETEAETLLGELLISTLESLAFDVTKSVEMAVKDMYVTKVVGIDSDHGSYTSKNTGTPTERSPSTCPKKTGTATEHCPSTSPEETGTAFEHCPSTNPEETGTATEHSPEKTGTLTEKTNPEDDEECCLCAFFESMDHIYSMQLELLDIRREIKKLAEMLLEERNKLNSCDCEEIKSADSLYENILNQNKEIALEFEEGEYILDHWDATGALRLSSQIMQCKYFLVDNDKFLEAFKYAQIIMTQWLLSREGFSADTEMDDKSCKRCAKTELLTSQVTDILKENSSETNLGIRKFTRTLDEKSETLLLQVLDQDVIRLLKRSLVLLPKALCRRVPRRLLLLPRRI</sequence>
<dbReference type="AlphaFoldDB" id="A0A8X6XB50"/>
<feature type="compositionally biased region" description="Polar residues" evidence="1">
    <location>
        <begin position="102"/>
        <end position="138"/>
    </location>
</feature>
<dbReference type="OrthoDB" id="10418810at2759"/>
<feature type="region of interest" description="Disordered" evidence="1">
    <location>
        <begin position="100"/>
        <end position="173"/>
    </location>
</feature>
<keyword evidence="3" id="KW-1185">Reference proteome</keyword>
<feature type="compositionally biased region" description="Polar residues" evidence="1">
    <location>
        <begin position="147"/>
        <end position="171"/>
    </location>
</feature>
<dbReference type="Proteomes" id="UP000886998">
    <property type="component" value="Unassembled WGS sequence"/>
</dbReference>